<sequence length="240" mass="27068">MEFSNVYEDAERAEAYATLEFPGTYYLAYRDLPEMLGKHIAGTSALDFGCGAGRSTRFLRDRGFDVIGIDISAGMLGKAREMDAAGDYRLIPEGDLRLLDGATFDLALSMFTFDNIPTLEKKLQNFGQLAASLKEGGKIVMVVSSPDIYLHEWASFTTKAFPENQHARSGDKVKIIMKDTHDQRPVEDVMWSDAAYRDIFDQTGLHVVEIHQPLGREEEPYPWINETRISPWVMYVLGKK</sequence>
<dbReference type="Pfam" id="PF13489">
    <property type="entry name" value="Methyltransf_23"/>
    <property type="match status" value="1"/>
</dbReference>
<comment type="caution">
    <text evidence="1">The sequence shown here is derived from an EMBL/GenBank/DDBJ whole genome shotgun (WGS) entry which is preliminary data.</text>
</comment>
<keyword evidence="2" id="KW-1185">Reference proteome</keyword>
<accession>A0A081PAC7</accession>
<dbReference type="PANTHER" id="PTHR43861">
    <property type="entry name" value="TRANS-ACONITATE 2-METHYLTRANSFERASE-RELATED"/>
    <property type="match status" value="1"/>
</dbReference>
<dbReference type="eggNOG" id="COG2227">
    <property type="taxonomic scope" value="Bacteria"/>
</dbReference>
<evidence type="ECO:0000313" key="2">
    <source>
        <dbReference type="Proteomes" id="UP000028123"/>
    </source>
</evidence>
<dbReference type="SUPFAM" id="SSF53335">
    <property type="entry name" value="S-adenosyl-L-methionine-dependent methyltransferases"/>
    <property type="match status" value="1"/>
</dbReference>
<organism evidence="1 2">
    <name type="scientific">Paenibacillus tyrfis</name>
    <dbReference type="NCBI Taxonomy" id="1501230"/>
    <lineage>
        <taxon>Bacteria</taxon>
        <taxon>Bacillati</taxon>
        <taxon>Bacillota</taxon>
        <taxon>Bacilli</taxon>
        <taxon>Bacillales</taxon>
        <taxon>Paenibacillaceae</taxon>
        <taxon>Paenibacillus</taxon>
    </lineage>
</organism>
<dbReference type="PANTHER" id="PTHR43861:SF1">
    <property type="entry name" value="TRANS-ACONITATE 2-METHYLTRANSFERASE"/>
    <property type="match status" value="1"/>
</dbReference>
<dbReference type="Proteomes" id="UP000028123">
    <property type="component" value="Unassembled WGS sequence"/>
</dbReference>
<dbReference type="OrthoDB" id="9804312at2"/>
<gene>
    <name evidence="1" type="ORF">ET33_13240</name>
</gene>
<dbReference type="CDD" id="cd02440">
    <property type="entry name" value="AdoMet_MTases"/>
    <property type="match status" value="1"/>
</dbReference>
<evidence type="ECO:0000313" key="1">
    <source>
        <dbReference type="EMBL" id="KEQ27650.1"/>
    </source>
</evidence>
<dbReference type="Gene3D" id="3.40.50.150">
    <property type="entry name" value="Vaccinia Virus protein VP39"/>
    <property type="match status" value="1"/>
</dbReference>
<dbReference type="EMBL" id="JNVM01000002">
    <property type="protein sequence ID" value="KEQ27650.1"/>
    <property type="molecule type" value="Genomic_DNA"/>
</dbReference>
<reference evidence="1 2" key="1">
    <citation type="submission" date="2014-06" db="EMBL/GenBank/DDBJ databases">
        <title>Draft genome sequence of Paenibacillus sp. MSt1.</title>
        <authorList>
            <person name="Aw Y.K."/>
            <person name="Ong K.S."/>
            <person name="Gan H.M."/>
            <person name="Lee S.M."/>
        </authorList>
    </citation>
    <scope>NUCLEOTIDE SEQUENCE [LARGE SCALE GENOMIC DNA]</scope>
    <source>
        <strain evidence="1 2">MSt1</strain>
    </source>
</reference>
<evidence type="ECO:0008006" key="3">
    <source>
        <dbReference type="Google" id="ProtNLM"/>
    </source>
</evidence>
<dbReference type="RefSeq" id="WP_051775021.1">
    <property type="nucleotide sequence ID" value="NZ_FYEP01000004.1"/>
</dbReference>
<name>A0A081PAC7_9BACL</name>
<dbReference type="AlphaFoldDB" id="A0A081PAC7"/>
<protein>
    <recommendedName>
        <fullName evidence="3">Methyltransferase</fullName>
    </recommendedName>
</protein>
<proteinExistence type="predicted"/>
<dbReference type="InterPro" id="IPR029063">
    <property type="entry name" value="SAM-dependent_MTases_sf"/>
</dbReference>